<keyword evidence="9" id="KW-0807">Transducer</keyword>
<dbReference type="GO" id="GO:0005886">
    <property type="term" value="C:plasma membrane"/>
    <property type="evidence" value="ECO:0007669"/>
    <property type="project" value="UniProtKB-SubCell"/>
</dbReference>
<evidence type="ECO:0000256" key="7">
    <source>
        <dbReference type="ARBA" id="ARBA00023170"/>
    </source>
</evidence>
<keyword evidence="3" id="KW-0812">Transmembrane</keyword>
<evidence type="ECO:0000313" key="11">
    <source>
        <dbReference type="Proteomes" id="UP000749559"/>
    </source>
</evidence>
<proteinExistence type="predicted"/>
<accession>A0A8J1U9Z2</accession>
<evidence type="ECO:0000256" key="6">
    <source>
        <dbReference type="ARBA" id="ARBA00023136"/>
    </source>
</evidence>
<dbReference type="AlphaFoldDB" id="A0A8J1U9Z2"/>
<name>A0A8J1U9Z2_OWEFU</name>
<dbReference type="InterPro" id="IPR017978">
    <property type="entry name" value="GPCR_3_C"/>
</dbReference>
<organism evidence="10 11">
    <name type="scientific">Owenia fusiformis</name>
    <name type="common">Polychaete worm</name>
    <dbReference type="NCBI Taxonomy" id="6347"/>
    <lineage>
        <taxon>Eukaryota</taxon>
        <taxon>Metazoa</taxon>
        <taxon>Spiralia</taxon>
        <taxon>Lophotrochozoa</taxon>
        <taxon>Annelida</taxon>
        <taxon>Polychaeta</taxon>
        <taxon>Sedentaria</taxon>
        <taxon>Canalipalpata</taxon>
        <taxon>Sabellida</taxon>
        <taxon>Oweniida</taxon>
        <taxon>Oweniidae</taxon>
        <taxon>Owenia</taxon>
    </lineage>
</organism>
<protein>
    <submittedName>
        <fullName evidence="10">Uncharacterized protein</fullName>
    </submittedName>
</protein>
<dbReference type="Gene3D" id="2.10.50.30">
    <property type="entry name" value="GPCR, family 3, nine cysteines domain"/>
    <property type="match status" value="1"/>
</dbReference>
<dbReference type="Proteomes" id="UP000749559">
    <property type="component" value="Unassembled WGS sequence"/>
</dbReference>
<keyword evidence="2" id="KW-1003">Cell membrane</keyword>
<dbReference type="GO" id="GO:0004930">
    <property type="term" value="F:G protein-coupled receptor activity"/>
    <property type="evidence" value="ECO:0007669"/>
    <property type="project" value="UniProtKB-KW"/>
</dbReference>
<dbReference type="EMBL" id="CAIIXF020000009">
    <property type="protein sequence ID" value="CAH1795207.1"/>
    <property type="molecule type" value="Genomic_DNA"/>
</dbReference>
<keyword evidence="8" id="KW-0325">Glycoprotein</keyword>
<keyword evidence="7" id="KW-0675">Receptor</keyword>
<dbReference type="InterPro" id="IPR000337">
    <property type="entry name" value="GPCR_3"/>
</dbReference>
<evidence type="ECO:0000256" key="2">
    <source>
        <dbReference type="ARBA" id="ARBA00022475"/>
    </source>
</evidence>
<dbReference type="InterPro" id="IPR050726">
    <property type="entry name" value="mGluR"/>
</dbReference>
<comment type="caution">
    <text evidence="10">The sequence shown here is derived from an EMBL/GenBank/DDBJ whole genome shotgun (WGS) entry which is preliminary data.</text>
</comment>
<evidence type="ECO:0000256" key="8">
    <source>
        <dbReference type="ARBA" id="ARBA00023180"/>
    </source>
</evidence>
<dbReference type="Pfam" id="PF01094">
    <property type="entry name" value="ANF_receptor"/>
    <property type="match status" value="1"/>
</dbReference>
<dbReference type="PANTHER" id="PTHR24060">
    <property type="entry name" value="METABOTROPIC GLUTAMATE RECEPTOR"/>
    <property type="match status" value="1"/>
</dbReference>
<evidence type="ECO:0000313" key="10">
    <source>
        <dbReference type="EMBL" id="CAH1795207.1"/>
    </source>
</evidence>
<evidence type="ECO:0000256" key="3">
    <source>
        <dbReference type="ARBA" id="ARBA00022692"/>
    </source>
</evidence>
<dbReference type="FunFam" id="3.40.50.2300:FF:000145">
    <property type="entry name" value="Glutamate receptor, metabotropic"/>
    <property type="match status" value="1"/>
</dbReference>
<dbReference type="PROSITE" id="PS50259">
    <property type="entry name" value="G_PROTEIN_RECEP_F3_4"/>
    <property type="match status" value="1"/>
</dbReference>
<dbReference type="Pfam" id="PF07562">
    <property type="entry name" value="NCD3G"/>
    <property type="match status" value="1"/>
</dbReference>
<dbReference type="PRINTS" id="PR00248">
    <property type="entry name" value="GPCRMGR"/>
</dbReference>
<evidence type="ECO:0000256" key="4">
    <source>
        <dbReference type="ARBA" id="ARBA00022989"/>
    </source>
</evidence>
<dbReference type="Pfam" id="PF00003">
    <property type="entry name" value="7tm_3"/>
    <property type="match status" value="1"/>
</dbReference>
<evidence type="ECO:0000256" key="1">
    <source>
        <dbReference type="ARBA" id="ARBA00004651"/>
    </source>
</evidence>
<dbReference type="OrthoDB" id="6133044at2759"/>
<gene>
    <name evidence="10" type="ORF">OFUS_LOCUS19779</name>
</gene>
<comment type="subcellular location">
    <subcellularLocation>
        <location evidence="1">Cell membrane</location>
        <topology evidence="1">Multi-pass membrane protein</topology>
    </subcellularLocation>
</comment>
<dbReference type="CDD" id="cd13953">
    <property type="entry name" value="7tm_classC_mGluR-like"/>
    <property type="match status" value="1"/>
</dbReference>
<dbReference type="InterPro" id="IPR038550">
    <property type="entry name" value="GPCR_3_9-Cys_sf"/>
</dbReference>
<dbReference type="InterPro" id="IPR028082">
    <property type="entry name" value="Peripla_BP_I"/>
</dbReference>
<dbReference type="Gene3D" id="3.40.50.2300">
    <property type="match status" value="2"/>
</dbReference>
<evidence type="ECO:0000256" key="9">
    <source>
        <dbReference type="ARBA" id="ARBA00023224"/>
    </source>
</evidence>
<dbReference type="SUPFAM" id="SSF53822">
    <property type="entry name" value="Periplasmic binding protein-like I"/>
    <property type="match status" value="1"/>
</dbReference>
<sequence length="999" mass="112688">MFEFRDIIVLSLSVSIFRNGEAIEGTTNLFYPDIAASPGDFILGGIFPLHEFNALYPCGRHIRSMGSILRYQAMIFAIEEINRRDDILPNVTLGYMITDSCHTDMTASAQVLRIVIQKQIENKCSLGNESIPIDMNRVVGFIGPQASDASILVANILGVLQVPQISFLATTDVLSDRIRYSNFFRTVPSDVFTVEALVDLLKRYNWRYISAVYTPGDYGSMALQRLFRRTINHNICFGQVISLRRGANIDEEFDAVIHRLRMVRKARVVVLYISNTADVITLMKHVNRLNATEEFIWIGSDTWPWHVKDMENQGGAMIGSFALRPYTIKVPEFDNYFTNLQYKDVVNNVFLRKFMETKFRCSRNATNPSKKCKPDLRITERHGFFSDSKVSLVIDSVYAMVFGLNTVYMECIDVVSRRKSTFHRRDEILECVTQEKVVQAIRDVSFEGLTGEIAFDLFGSTLEKRFEIVNMKRGVLGNLQMQRVGIWYIDQVDIEGQVGSHEETDKRNVKRKDRGQYCYDVQRQNTIKECINITRTTQENDIDLDDLEIMTEIESLAGNLVMDTDAIYWPRIDPGEGGVIPESVCSRDCTVGSKRQFSTLCCWTCQRCRMNEITDQNQTNCITCPPHYWPDQSERKTCLKIRATRRSWGDTSNIIMIIFTAFGMSLATLILIVFVKYREDRLVKASSREMMFIMIAGLYVSFIVVFFFVSTPSVTSCYVDAFGLGLSFTMCYAPLLTKTRRIYVIFKSGSKTTQKPRFVGTRSQLVIAIVLIIIQIIISTIIAIASPPSIIREMPNPMEPHVEITCNVSIGGMIASICYNVCLILLCCAFAWKARGLPANFNETKFIMISVYTTLILWIAFIPSYFTASAGHHRVTLRNLALIINAYVTIICMFVPKLYAIFCANETSGTGKTGDVSQARDNSVVPSNLGNNTIVVSDADKVYKSAVLGANTSLDDPRSVAAMFTTKSVGSNLLPSRLMMSTTSKRSSESTVAIAQLES</sequence>
<keyword evidence="5" id="KW-0297">G-protein coupled receptor</keyword>
<evidence type="ECO:0000256" key="5">
    <source>
        <dbReference type="ARBA" id="ARBA00023040"/>
    </source>
</evidence>
<keyword evidence="11" id="KW-1185">Reference proteome</keyword>
<reference evidence="10" key="1">
    <citation type="submission" date="2022-03" db="EMBL/GenBank/DDBJ databases">
        <authorList>
            <person name="Martin C."/>
        </authorList>
    </citation>
    <scope>NUCLEOTIDE SEQUENCE</scope>
</reference>
<dbReference type="InterPro" id="IPR011500">
    <property type="entry name" value="GPCR_3_9-Cys_dom"/>
</dbReference>
<keyword evidence="6" id="KW-0472">Membrane</keyword>
<dbReference type="InterPro" id="IPR001828">
    <property type="entry name" value="ANF_lig-bd_rcpt"/>
</dbReference>
<keyword evidence="4" id="KW-1133">Transmembrane helix</keyword>